<dbReference type="Proteomes" id="UP000315439">
    <property type="component" value="Unassembled WGS sequence"/>
</dbReference>
<dbReference type="OrthoDB" id="7058523at2"/>
<dbReference type="InterPro" id="IPR034984">
    <property type="entry name" value="Imelysin-like_IPPA"/>
</dbReference>
<accession>A0A545UC98</accession>
<dbReference type="InterPro" id="IPR038352">
    <property type="entry name" value="Imelysin_sf"/>
</dbReference>
<dbReference type="GO" id="GO:0030313">
    <property type="term" value="C:cell envelope"/>
    <property type="evidence" value="ECO:0007669"/>
    <property type="project" value="UniProtKB-SubCell"/>
</dbReference>
<proteinExistence type="predicted"/>
<dbReference type="Gene3D" id="1.20.1420.20">
    <property type="entry name" value="M75 peptidase, HXXE motif"/>
    <property type="match status" value="1"/>
</dbReference>
<dbReference type="InterPro" id="IPR018976">
    <property type="entry name" value="Imelysin-like"/>
</dbReference>
<comment type="subcellular location">
    <subcellularLocation>
        <location evidence="1">Cell envelope</location>
    </subcellularLocation>
</comment>
<sequence>MKKRFLLQQTALSVSLVLYMSACSDSSSSSAGSGFNGGSGNGGGVVTEFDESTLVANLTNNVITPTFQNFGSLTTQLHQSVDQYCNLEKSFNAGNATEQARDDQKLLTQNQWKDSMSEWQKIEVMQLGPLITDQSSLRNKIYSWPVVNTCAVDQDVTFFNEGTINGAPYDIKQRVVTRRGLDALEYLLFNTVLDHSCTASTAPAGWDSLTDNQRREWRCQFATEVAKDVADNTQVLLDGWSGSGGYAQSLLNAASQPGSDFANVHEAVNRISDAMFYVDSVTKDAKLGVPLGISDNSCQQNICPQDLESQFANQSLANIRSNLVSLKALFTGELATGNASDTTGFDDFLVEEGAQTTATEILGAIDAAIANVDAYQENLSDTIQSDATQVQATHAQVKAITDQLKEDFINQLSLELPASSAGDND</sequence>
<dbReference type="Pfam" id="PF09375">
    <property type="entry name" value="Peptidase_M75"/>
    <property type="match status" value="1"/>
</dbReference>
<feature type="domain" description="Imelysin-like" evidence="3">
    <location>
        <begin position="64"/>
        <end position="405"/>
    </location>
</feature>
<reference evidence="4 5" key="1">
    <citation type="submission" date="2019-07" db="EMBL/GenBank/DDBJ databases">
        <title>Draft genome for Aliikangiella sp. M105.</title>
        <authorList>
            <person name="Wang G."/>
        </authorList>
    </citation>
    <scope>NUCLEOTIDE SEQUENCE [LARGE SCALE GENOMIC DNA]</scope>
    <source>
        <strain evidence="4 5">M105</strain>
    </source>
</reference>
<dbReference type="AlphaFoldDB" id="A0A545UC98"/>
<organism evidence="4 5">
    <name type="scientific">Aliikangiella coralliicola</name>
    <dbReference type="NCBI Taxonomy" id="2592383"/>
    <lineage>
        <taxon>Bacteria</taxon>
        <taxon>Pseudomonadati</taxon>
        <taxon>Pseudomonadota</taxon>
        <taxon>Gammaproteobacteria</taxon>
        <taxon>Oceanospirillales</taxon>
        <taxon>Pleioneaceae</taxon>
        <taxon>Aliikangiella</taxon>
    </lineage>
</organism>
<protein>
    <submittedName>
        <fullName evidence="4">Imelysin family protein</fullName>
    </submittedName>
</protein>
<evidence type="ECO:0000313" key="5">
    <source>
        <dbReference type="Proteomes" id="UP000315439"/>
    </source>
</evidence>
<name>A0A545UC98_9GAMM</name>
<keyword evidence="2" id="KW-0732">Signal</keyword>
<dbReference type="RefSeq" id="WP_142932085.1">
    <property type="nucleotide sequence ID" value="NZ_ML660165.1"/>
</dbReference>
<evidence type="ECO:0000259" key="3">
    <source>
        <dbReference type="Pfam" id="PF09375"/>
    </source>
</evidence>
<gene>
    <name evidence="4" type="ORF">FLL46_14905</name>
</gene>
<comment type="caution">
    <text evidence="4">The sequence shown here is derived from an EMBL/GenBank/DDBJ whole genome shotgun (WGS) entry which is preliminary data.</text>
</comment>
<evidence type="ECO:0000256" key="2">
    <source>
        <dbReference type="ARBA" id="ARBA00022729"/>
    </source>
</evidence>
<keyword evidence="5" id="KW-1185">Reference proteome</keyword>
<evidence type="ECO:0000256" key="1">
    <source>
        <dbReference type="ARBA" id="ARBA00004196"/>
    </source>
</evidence>
<dbReference type="CDD" id="cd14659">
    <property type="entry name" value="Imelysin-like_IPPA"/>
    <property type="match status" value="1"/>
</dbReference>
<dbReference type="EMBL" id="VIKS01000009">
    <property type="protein sequence ID" value="TQV87092.1"/>
    <property type="molecule type" value="Genomic_DNA"/>
</dbReference>
<evidence type="ECO:0000313" key="4">
    <source>
        <dbReference type="EMBL" id="TQV87092.1"/>
    </source>
</evidence>